<keyword evidence="2" id="KW-0326">Glycosidase</keyword>
<evidence type="ECO:0000256" key="1">
    <source>
        <dbReference type="SAM" id="MobiDB-lite"/>
    </source>
</evidence>
<keyword evidence="2" id="KW-0378">Hydrolase</keyword>
<dbReference type="EMBL" id="CADCTW010000001">
    <property type="protein sequence ID" value="CAA9295063.1"/>
    <property type="molecule type" value="Genomic_DNA"/>
</dbReference>
<reference evidence="2" key="1">
    <citation type="submission" date="2020-02" db="EMBL/GenBank/DDBJ databases">
        <authorList>
            <person name="Meier V. D."/>
        </authorList>
    </citation>
    <scope>NUCLEOTIDE SEQUENCE</scope>
    <source>
        <strain evidence="2">AVDCRST_MAG68</strain>
    </source>
</reference>
<sequence length="226" mass="23203">GVGPDPPFVAARAGRRGEAALLRGAAPLPGRGAPHADRLPLGGRGVLAAGTDAVRPRQGADPGPGPVPWAQAGARPGLLRAPRGAPAAVAGQRLQGAARRPGVPRPQTRLPGALGGAGRAAAERGAHRAPPRAQLAQEPRMGALHRCHHPRGEPAGEPCRLRALGRVRGEEGGADRREPARDPALRAPVALLGGPWILWQPPVLRRQRGAGRERAGTAGLVPARDL</sequence>
<accession>A0A6J4K3X3</accession>
<dbReference type="EC" id="3.2.2.27" evidence="2"/>
<feature type="region of interest" description="Disordered" evidence="1">
    <location>
        <begin position="24"/>
        <end position="139"/>
    </location>
</feature>
<dbReference type="AlphaFoldDB" id="A0A6J4K3X3"/>
<feature type="compositionally biased region" description="Low complexity" evidence="1">
    <location>
        <begin position="72"/>
        <end position="88"/>
    </location>
</feature>
<gene>
    <name evidence="2" type="ORF">AVDCRST_MAG68-1783</name>
</gene>
<feature type="compositionally biased region" description="Low complexity" evidence="1">
    <location>
        <begin position="24"/>
        <end position="33"/>
    </location>
</feature>
<dbReference type="GO" id="GO:0004844">
    <property type="term" value="F:uracil DNA N-glycosylase activity"/>
    <property type="evidence" value="ECO:0007669"/>
    <property type="project" value="UniProtKB-EC"/>
</dbReference>
<evidence type="ECO:0000313" key="2">
    <source>
        <dbReference type="EMBL" id="CAA9295063.1"/>
    </source>
</evidence>
<name>A0A6J4K3X3_9BACT</name>
<proteinExistence type="predicted"/>
<protein>
    <submittedName>
        <fullName evidence="2">Uracil-DNA glycosylase, family 1</fullName>
        <ecNumber evidence="2">3.2.2.27</ecNumber>
    </submittedName>
</protein>
<feature type="non-terminal residue" evidence="2">
    <location>
        <position position="226"/>
    </location>
</feature>
<feature type="non-terminal residue" evidence="2">
    <location>
        <position position="1"/>
    </location>
</feature>
<organism evidence="2">
    <name type="scientific">uncultured Gemmatimonadota bacterium</name>
    <dbReference type="NCBI Taxonomy" id="203437"/>
    <lineage>
        <taxon>Bacteria</taxon>
        <taxon>Pseudomonadati</taxon>
        <taxon>Gemmatimonadota</taxon>
        <taxon>environmental samples</taxon>
    </lineage>
</organism>